<organism evidence="1 2">
    <name type="scientific">Stylosanthes scabra</name>
    <dbReference type="NCBI Taxonomy" id="79078"/>
    <lineage>
        <taxon>Eukaryota</taxon>
        <taxon>Viridiplantae</taxon>
        <taxon>Streptophyta</taxon>
        <taxon>Embryophyta</taxon>
        <taxon>Tracheophyta</taxon>
        <taxon>Spermatophyta</taxon>
        <taxon>Magnoliopsida</taxon>
        <taxon>eudicotyledons</taxon>
        <taxon>Gunneridae</taxon>
        <taxon>Pentapetalae</taxon>
        <taxon>rosids</taxon>
        <taxon>fabids</taxon>
        <taxon>Fabales</taxon>
        <taxon>Fabaceae</taxon>
        <taxon>Papilionoideae</taxon>
        <taxon>50 kb inversion clade</taxon>
        <taxon>dalbergioids sensu lato</taxon>
        <taxon>Dalbergieae</taxon>
        <taxon>Pterocarpus clade</taxon>
        <taxon>Stylosanthes</taxon>
    </lineage>
</organism>
<name>A0ABU6ZP83_9FABA</name>
<gene>
    <name evidence="1" type="ORF">PIB30_077728</name>
</gene>
<evidence type="ECO:0000313" key="1">
    <source>
        <dbReference type="EMBL" id="MED6223806.1"/>
    </source>
</evidence>
<evidence type="ECO:0008006" key="3">
    <source>
        <dbReference type="Google" id="ProtNLM"/>
    </source>
</evidence>
<proteinExistence type="predicted"/>
<protein>
    <recommendedName>
        <fullName evidence="3">Secreted protein</fullName>
    </recommendedName>
</protein>
<accession>A0ABU6ZP83</accession>
<dbReference type="Proteomes" id="UP001341840">
    <property type="component" value="Unassembled WGS sequence"/>
</dbReference>
<reference evidence="1 2" key="1">
    <citation type="journal article" date="2023" name="Plants (Basel)">
        <title>Bridging the Gap: Combining Genomics and Transcriptomics Approaches to Understand Stylosanthes scabra, an Orphan Legume from the Brazilian Caatinga.</title>
        <authorList>
            <person name="Ferreira-Neto J.R.C."/>
            <person name="da Silva M.D."/>
            <person name="Binneck E."/>
            <person name="de Melo N.F."/>
            <person name="da Silva R.H."/>
            <person name="de Melo A.L.T.M."/>
            <person name="Pandolfi V."/>
            <person name="Bustamante F.O."/>
            <person name="Brasileiro-Vidal A.C."/>
            <person name="Benko-Iseppon A.M."/>
        </authorList>
    </citation>
    <scope>NUCLEOTIDE SEQUENCE [LARGE SCALE GENOMIC DNA]</scope>
    <source>
        <tissue evidence="1">Leaves</tissue>
    </source>
</reference>
<sequence length="78" mass="8556">MNPRYRVQLTLVQVLLGVRDSAPGSQEADKLYRIPAVTGSNLLSPGSQALVPCNRGEPRTVRNRRCANRGVGRIALRD</sequence>
<dbReference type="EMBL" id="JASCZI010272914">
    <property type="protein sequence ID" value="MED6223806.1"/>
    <property type="molecule type" value="Genomic_DNA"/>
</dbReference>
<comment type="caution">
    <text evidence="1">The sequence shown here is derived from an EMBL/GenBank/DDBJ whole genome shotgun (WGS) entry which is preliminary data.</text>
</comment>
<evidence type="ECO:0000313" key="2">
    <source>
        <dbReference type="Proteomes" id="UP001341840"/>
    </source>
</evidence>
<keyword evidence="2" id="KW-1185">Reference proteome</keyword>